<evidence type="ECO:0008006" key="5">
    <source>
        <dbReference type="Google" id="ProtNLM"/>
    </source>
</evidence>
<evidence type="ECO:0000256" key="2">
    <source>
        <dbReference type="ARBA" id="ARBA00022679"/>
    </source>
</evidence>
<evidence type="ECO:0000256" key="3">
    <source>
        <dbReference type="ARBA" id="ARBA00022898"/>
    </source>
</evidence>
<keyword evidence="1" id="KW-0032">Aminotransferase</keyword>
<dbReference type="GO" id="GO:0008483">
    <property type="term" value="F:transaminase activity"/>
    <property type="evidence" value="ECO:0007669"/>
    <property type="project" value="UniProtKB-KW"/>
</dbReference>
<keyword evidence="3" id="KW-0663">Pyridoxal phosphate</keyword>
<keyword evidence="2" id="KW-0808">Transferase</keyword>
<evidence type="ECO:0000313" key="4">
    <source>
        <dbReference type="EMBL" id="GAG95843.1"/>
    </source>
</evidence>
<accession>X1CHW4</accession>
<feature type="non-terminal residue" evidence="4">
    <location>
        <position position="117"/>
    </location>
</feature>
<sequence>MKDLARKNIQNLKPYQPGKPIEELKRELKIKDIIKLASNENPLGPSPKAIKALSGAVSGVNRYPDGSSFYLKRKIAKKFGLSAKNITIDNGSDELIDTIIKTFTEEHDEVLITKPRS</sequence>
<organism evidence="4">
    <name type="scientific">marine sediment metagenome</name>
    <dbReference type="NCBI Taxonomy" id="412755"/>
    <lineage>
        <taxon>unclassified sequences</taxon>
        <taxon>metagenomes</taxon>
        <taxon>ecological metagenomes</taxon>
    </lineage>
</organism>
<dbReference type="InterPro" id="IPR015424">
    <property type="entry name" value="PyrdxlP-dep_Trfase"/>
</dbReference>
<comment type="caution">
    <text evidence="4">The sequence shown here is derived from an EMBL/GenBank/DDBJ whole genome shotgun (WGS) entry which is preliminary data.</text>
</comment>
<dbReference type="EMBL" id="BART01025027">
    <property type="protein sequence ID" value="GAG95843.1"/>
    <property type="molecule type" value="Genomic_DNA"/>
</dbReference>
<dbReference type="PANTHER" id="PTHR43643:SF3">
    <property type="entry name" value="HISTIDINOL-PHOSPHATE AMINOTRANSFERASE"/>
    <property type="match status" value="1"/>
</dbReference>
<reference evidence="4" key="1">
    <citation type="journal article" date="2014" name="Front. Microbiol.">
        <title>High frequency of phylogenetically diverse reductive dehalogenase-homologous genes in deep subseafloor sedimentary metagenomes.</title>
        <authorList>
            <person name="Kawai M."/>
            <person name="Futagami T."/>
            <person name="Toyoda A."/>
            <person name="Takaki Y."/>
            <person name="Nishi S."/>
            <person name="Hori S."/>
            <person name="Arai W."/>
            <person name="Tsubouchi T."/>
            <person name="Morono Y."/>
            <person name="Uchiyama I."/>
            <person name="Ito T."/>
            <person name="Fujiyama A."/>
            <person name="Inagaki F."/>
            <person name="Takami H."/>
        </authorList>
    </citation>
    <scope>NUCLEOTIDE SEQUENCE</scope>
    <source>
        <strain evidence="4">Expedition CK06-06</strain>
    </source>
</reference>
<protein>
    <recommendedName>
        <fullName evidence="5">Aminotransferase class I/classII domain-containing protein</fullName>
    </recommendedName>
</protein>
<name>X1CHW4_9ZZZZ</name>
<dbReference type="InterPro" id="IPR015422">
    <property type="entry name" value="PyrdxlP-dep_Trfase_small"/>
</dbReference>
<dbReference type="Gene3D" id="3.90.1150.10">
    <property type="entry name" value="Aspartate Aminotransferase, domain 1"/>
    <property type="match status" value="1"/>
</dbReference>
<dbReference type="InterPro" id="IPR050106">
    <property type="entry name" value="HistidinolP_aminotransfase"/>
</dbReference>
<proteinExistence type="predicted"/>
<evidence type="ECO:0000256" key="1">
    <source>
        <dbReference type="ARBA" id="ARBA00022576"/>
    </source>
</evidence>
<dbReference type="SUPFAM" id="SSF53383">
    <property type="entry name" value="PLP-dependent transferases"/>
    <property type="match status" value="1"/>
</dbReference>
<dbReference type="AlphaFoldDB" id="X1CHW4"/>
<dbReference type="PANTHER" id="PTHR43643">
    <property type="entry name" value="HISTIDINOL-PHOSPHATE AMINOTRANSFERASE 2"/>
    <property type="match status" value="1"/>
</dbReference>
<gene>
    <name evidence="4" type="ORF">S01H4_45021</name>
</gene>